<dbReference type="OrthoDB" id="62952at2759"/>
<protein>
    <submittedName>
        <fullName evidence="1">Uncharacterized protein</fullName>
    </submittedName>
</protein>
<dbReference type="EMBL" id="ML742061">
    <property type="protein sequence ID" value="KAE8151967.1"/>
    <property type="molecule type" value="Genomic_DNA"/>
</dbReference>
<reference evidence="1 2" key="1">
    <citation type="submission" date="2019-04" db="EMBL/GenBank/DDBJ databases">
        <title>Friends and foes A comparative genomics study of 23 Aspergillus species from section Flavi.</title>
        <authorList>
            <consortium name="DOE Joint Genome Institute"/>
            <person name="Kjaerbolling I."/>
            <person name="Vesth T."/>
            <person name="Frisvad J.C."/>
            <person name="Nybo J.L."/>
            <person name="Theobald S."/>
            <person name="Kildgaard S."/>
            <person name="Isbrandt T."/>
            <person name="Kuo A."/>
            <person name="Sato A."/>
            <person name="Lyhne E.K."/>
            <person name="Kogle M.E."/>
            <person name="Wiebenga A."/>
            <person name="Kun R.S."/>
            <person name="Lubbers R.J."/>
            <person name="Makela M.R."/>
            <person name="Barry K."/>
            <person name="Chovatia M."/>
            <person name="Clum A."/>
            <person name="Daum C."/>
            <person name="Haridas S."/>
            <person name="He G."/>
            <person name="LaButti K."/>
            <person name="Lipzen A."/>
            <person name="Mondo S."/>
            <person name="Riley R."/>
            <person name="Salamov A."/>
            <person name="Simmons B.A."/>
            <person name="Magnuson J.K."/>
            <person name="Henrissat B."/>
            <person name="Mortensen U.H."/>
            <person name="Larsen T.O."/>
            <person name="Devries R.P."/>
            <person name="Grigoriev I.V."/>
            <person name="Machida M."/>
            <person name="Baker S.E."/>
            <person name="Andersen M.R."/>
        </authorList>
    </citation>
    <scope>NUCLEOTIDE SEQUENCE [LARGE SCALE GENOMIC DNA]</scope>
    <source>
        <strain evidence="1 2">IBT 18842</strain>
    </source>
</reference>
<proteinExistence type="predicted"/>
<accession>A0A5N6U019</accession>
<dbReference type="Proteomes" id="UP000325780">
    <property type="component" value="Unassembled WGS sequence"/>
</dbReference>
<keyword evidence="2" id="KW-1185">Reference proteome</keyword>
<evidence type="ECO:0000313" key="1">
    <source>
        <dbReference type="EMBL" id="KAE8151967.1"/>
    </source>
</evidence>
<evidence type="ECO:0000313" key="2">
    <source>
        <dbReference type="Proteomes" id="UP000325780"/>
    </source>
</evidence>
<dbReference type="AlphaFoldDB" id="A0A5N6U019"/>
<organism evidence="1 2">
    <name type="scientific">Aspergillus avenaceus</name>
    <dbReference type="NCBI Taxonomy" id="36643"/>
    <lineage>
        <taxon>Eukaryota</taxon>
        <taxon>Fungi</taxon>
        <taxon>Dikarya</taxon>
        <taxon>Ascomycota</taxon>
        <taxon>Pezizomycotina</taxon>
        <taxon>Eurotiomycetes</taxon>
        <taxon>Eurotiomycetidae</taxon>
        <taxon>Eurotiales</taxon>
        <taxon>Aspergillaceae</taxon>
        <taxon>Aspergillus</taxon>
        <taxon>Aspergillus subgen. Circumdati</taxon>
    </lineage>
</organism>
<gene>
    <name evidence="1" type="ORF">BDV25DRAFT_80739</name>
</gene>
<name>A0A5N6U019_ASPAV</name>
<sequence>MSTSTPAQPSTTNKLLTLPYELRQRIYVHLLTLLHPVYLFQDPGCPIETFIPENPPPTGCLYCTPTARSPPKQKHILYSRNCFTVLYPAMQDSLLLLSSFLGCIGPVNARSLGHLCIGFPGVEVSSGTEKTLKLRGETMQRLKVLAGSCAGLQRVEILIYGGKILSDLKSCSHTSLRRILAETGAVLRSIESLATILVRVYGGVLTAPVRDSLQELGWAVSLGK</sequence>